<dbReference type="EMBL" id="BMMH01000002">
    <property type="protein sequence ID" value="GGL00021.1"/>
    <property type="molecule type" value="Genomic_DNA"/>
</dbReference>
<evidence type="ECO:0000313" key="2">
    <source>
        <dbReference type="EMBL" id="GGL00021.1"/>
    </source>
</evidence>
<reference evidence="2" key="1">
    <citation type="journal article" date="2014" name="Int. J. Syst. Evol. Microbiol.">
        <title>Complete genome sequence of Corynebacterium casei LMG S-19264T (=DSM 44701T), isolated from a smear-ripened cheese.</title>
        <authorList>
            <consortium name="US DOE Joint Genome Institute (JGI-PGF)"/>
            <person name="Walter F."/>
            <person name="Albersmeier A."/>
            <person name="Kalinowski J."/>
            <person name="Ruckert C."/>
        </authorList>
    </citation>
    <scope>NUCLEOTIDE SEQUENCE</scope>
    <source>
        <strain evidence="2">CGMCC 4.3508</strain>
    </source>
</reference>
<organism evidence="2 3">
    <name type="scientific">Nocardia jinanensis</name>
    <dbReference type="NCBI Taxonomy" id="382504"/>
    <lineage>
        <taxon>Bacteria</taxon>
        <taxon>Bacillati</taxon>
        <taxon>Actinomycetota</taxon>
        <taxon>Actinomycetes</taxon>
        <taxon>Mycobacteriales</taxon>
        <taxon>Nocardiaceae</taxon>
        <taxon>Nocardia</taxon>
    </lineage>
</organism>
<dbReference type="Proteomes" id="UP000638263">
    <property type="component" value="Unassembled WGS sequence"/>
</dbReference>
<dbReference type="RefSeq" id="WP_058856218.1">
    <property type="nucleotide sequence ID" value="NZ_BMMH01000002.1"/>
</dbReference>
<sequence length="101" mass="9406">MLFISAVVVALVGLILTDLFGFAVGGWLFVIAVALLVTATVRRFRQNRAPLRASSRSAGAAGAAGAGGWYVGSGGGGSESSGGDSGGGGCGGGGGGCGGGG</sequence>
<gene>
    <name evidence="2" type="ORF">GCM10011588_13310</name>
</gene>
<comment type="caution">
    <text evidence="2">The sequence shown here is derived from an EMBL/GenBank/DDBJ whole genome shotgun (WGS) entry which is preliminary data.</text>
</comment>
<feature type="region of interest" description="Disordered" evidence="1">
    <location>
        <begin position="76"/>
        <end position="101"/>
    </location>
</feature>
<evidence type="ECO:0000313" key="3">
    <source>
        <dbReference type="Proteomes" id="UP000638263"/>
    </source>
</evidence>
<accession>A0A917VNY3</accession>
<proteinExistence type="predicted"/>
<keyword evidence="3" id="KW-1185">Reference proteome</keyword>
<evidence type="ECO:0000256" key="1">
    <source>
        <dbReference type="SAM" id="MobiDB-lite"/>
    </source>
</evidence>
<reference evidence="2" key="2">
    <citation type="submission" date="2020-09" db="EMBL/GenBank/DDBJ databases">
        <authorList>
            <person name="Sun Q."/>
            <person name="Zhou Y."/>
        </authorList>
    </citation>
    <scope>NUCLEOTIDE SEQUENCE</scope>
    <source>
        <strain evidence="2">CGMCC 4.3508</strain>
    </source>
</reference>
<name>A0A917VNY3_9NOCA</name>
<dbReference type="AlphaFoldDB" id="A0A917VNY3"/>
<protein>
    <submittedName>
        <fullName evidence="2">Uncharacterized protein</fullName>
    </submittedName>
</protein>